<dbReference type="Gene3D" id="1.10.10.10">
    <property type="entry name" value="Winged helix-like DNA-binding domain superfamily/Winged helix DNA-binding domain"/>
    <property type="match status" value="1"/>
</dbReference>
<evidence type="ECO:0000256" key="1">
    <source>
        <dbReference type="SAM" id="MobiDB-lite"/>
    </source>
</evidence>
<feature type="domain" description="DEP" evidence="2">
    <location>
        <begin position="65"/>
        <end position="138"/>
    </location>
</feature>
<dbReference type="Proteomes" id="UP000247409">
    <property type="component" value="Unassembled WGS sequence"/>
</dbReference>
<dbReference type="InterPro" id="IPR036390">
    <property type="entry name" value="WH_DNA-bd_sf"/>
</dbReference>
<organism evidence="3 4">
    <name type="scientific">Gracilariopsis chorda</name>
    <dbReference type="NCBI Taxonomy" id="448386"/>
    <lineage>
        <taxon>Eukaryota</taxon>
        <taxon>Rhodophyta</taxon>
        <taxon>Florideophyceae</taxon>
        <taxon>Rhodymeniophycidae</taxon>
        <taxon>Gracilariales</taxon>
        <taxon>Gracilariaceae</taxon>
        <taxon>Gracilariopsis</taxon>
    </lineage>
</organism>
<proteinExistence type="predicted"/>
<dbReference type="SUPFAM" id="SSF46785">
    <property type="entry name" value="Winged helix' DNA-binding domain"/>
    <property type="match status" value="1"/>
</dbReference>
<evidence type="ECO:0000313" key="4">
    <source>
        <dbReference type="Proteomes" id="UP000247409"/>
    </source>
</evidence>
<dbReference type="PANTHER" id="PTHR46361:SF3">
    <property type="entry name" value="ELECTRON CARRIER_ PROTEIN DISULFIDE OXIDOREDUCTASE"/>
    <property type="match status" value="1"/>
</dbReference>
<dbReference type="OrthoDB" id="418495at2759"/>
<dbReference type="PANTHER" id="PTHR46361">
    <property type="entry name" value="ELECTRON CARRIER/ PROTEIN DISULFIDE OXIDOREDUCTASE"/>
    <property type="match status" value="1"/>
</dbReference>
<evidence type="ECO:0000313" key="3">
    <source>
        <dbReference type="EMBL" id="PXF41611.1"/>
    </source>
</evidence>
<dbReference type="Pfam" id="PF04784">
    <property type="entry name" value="DUF547"/>
    <property type="match status" value="1"/>
</dbReference>
<feature type="region of interest" description="Disordered" evidence="1">
    <location>
        <begin position="602"/>
        <end position="630"/>
    </location>
</feature>
<dbReference type="AlphaFoldDB" id="A0A2V3IHR8"/>
<protein>
    <submittedName>
        <fullName evidence="3">Vacuolar membrane-associated protein IML1</fullName>
    </submittedName>
</protein>
<dbReference type="EMBL" id="NBIV01000205">
    <property type="protein sequence ID" value="PXF41611.1"/>
    <property type="molecule type" value="Genomic_DNA"/>
</dbReference>
<accession>A0A2V3IHR8</accession>
<dbReference type="InterPro" id="IPR006869">
    <property type="entry name" value="DUF547"/>
</dbReference>
<gene>
    <name evidence="3" type="ORF">BWQ96_08622</name>
</gene>
<dbReference type="Pfam" id="PF00610">
    <property type="entry name" value="DEP"/>
    <property type="match status" value="1"/>
</dbReference>
<evidence type="ECO:0000259" key="2">
    <source>
        <dbReference type="PROSITE" id="PS50186"/>
    </source>
</evidence>
<name>A0A2V3IHR8_9FLOR</name>
<dbReference type="CDD" id="cd04371">
    <property type="entry name" value="DEP"/>
    <property type="match status" value="1"/>
</dbReference>
<keyword evidence="4" id="KW-1185">Reference proteome</keyword>
<dbReference type="STRING" id="448386.A0A2V3IHR8"/>
<dbReference type="InterPro" id="IPR036388">
    <property type="entry name" value="WH-like_DNA-bd_sf"/>
</dbReference>
<dbReference type="SMART" id="SM00049">
    <property type="entry name" value="DEP"/>
    <property type="match status" value="1"/>
</dbReference>
<dbReference type="GO" id="GO:0035556">
    <property type="term" value="P:intracellular signal transduction"/>
    <property type="evidence" value="ECO:0007669"/>
    <property type="project" value="InterPro"/>
</dbReference>
<dbReference type="PROSITE" id="PS50186">
    <property type="entry name" value="DEP"/>
    <property type="match status" value="1"/>
</dbReference>
<comment type="caution">
    <text evidence="3">The sequence shown here is derived from an EMBL/GenBank/DDBJ whole genome shotgun (WGS) entry which is preliminary data.</text>
</comment>
<sequence length="630" mass="71338">MYSAPGRKRKASEQVVPGVLFEPGTQFALFSQASYANPSRSVDPFDNEHYPIPNFKRVYSLMRDPENGVPLSDRRWRLSTYSKCFVGKEAVQWMVDNLSLDRKAAVETGQKLMDAGIMHHVTHSEPFSDDYFFYRFQEDDDGNVLNMKRVWDSNIPTRHAVVVAKDLLTRLACICEEHRKRILQAHPNSNNLQPSQSAHYILNSQPVTPLLDPTKRSNLNDQASSPRAFRSISTPIMPSIPAARSPMLVSPALKRRLSQTRPSSHKDNDVDYSSLAKSEHFRKYTLAAAELQRVQLVALNQDERIAFFVNVYNALCLHAHVVHGHPNSVFRRYVFFRLLSYRIAGLDMTLDDIEHGILRGNKKPPMLKFIQQLRPYDPKCQHVLTKRDGRIHFVISAGTKSDPPIRILDGDNVQEELDDAAEEFLSFSVKVDIEKRSVTLPRIFYWYLDDFPHPEKSLLLWVASYLSVEESQQLVGMVHDEKPLPTLLYADFDWSNPEARFNASVVRRKRRRLERERDLDVVQQDTIGLSLQMQVEEMASIFPATPTVNQGMPIGNIASDPISYISRGQNDPPQTPDLTNLAGSAGAISQEDTSKRMTSNVVNIRNQQETQPVSAENGSNAKPAAATSSA</sequence>
<dbReference type="InterPro" id="IPR000591">
    <property type="entry name" value="DEP_dom"/>
</dbReference>
<reference evidence="3 4" key="1">
    <citation type="journal article" date="2018" name="Mol. Biol. Evol.">
        <title>Analysis of the draft genome of the red seaweed Gracilariopsis chorda provides insights into genome size evolution in Rhodophyta.</title>
        <authorList>
            <person name="Lee J."/>
            <person name="Yang E.C."/>
            <person name="Graf L."/>
            <person name="Yang J.H."/>
            <person name="Qiu H."/>
            <person name="Zel Zion U."/>
            <person name="Chan C.X."/>
            <person name="Stephens T.G."/>
            <person name="Weber A.P.M."/>
            <person name="Boo G.H."/>
            <person name="Boo S.M."/>
            <person name="Kim K.M."/>
            <person name="Shin Y."/>
            <person name="Jung M."/>
            <person name="Lee S.J."/>
            <person name="Yim H.S."/>
            <person name="Lee J.H."/>
            <person name="Bhattacharya D."/>
            <person name="Yoon H.S."/>
        </authorList>
    </citation>
    <scope>NUCLEOTIDE SEQUENCE [LARGE SCALE GENOMIC DNA]</scope>
    <source>
        <strain evidence="3 4">SKKU-2015</strain>
        <tissue evidence="3">Whole body</tissue>
    </source>
</reference>